<sequence>MGFIKDFLSIFQKRELIFIESRKESEDAYTFSFEKGPDLSWKAGQYGLFSITHKTMKNATKPFSISSVPSENVVNITTRIGDNPSEFKKAMLELKPGMHMKMSGPVGSFHLDPESPSLLIAAGIGMTPFRSILKQTAAGKGELKPIQLLYLDSKKSYLFKDELDAIASHPSIQVSYLDSRTDLDLEIDKFIAQHKGRGKYLVAGPKSMVESVAAYLQSKDVSKQNIKKDAFFGY</sequence>
<keyword evidence="6" id="KW-0560">Oxidoreductase</keyword>
<keyword evidence="7" id="KW-0408">Iron</keyword>
<dbReference type="KEGG" id="plw:D5F53_12655"/>
<comment type="cofactor">
    <cofactor evidence="1">
        <name>FAD</name>
        <dbReference type="ChEBI" id="CHEBI:57692"/>
    </cofactor>
</comment>
<dbReference type="SUPFAM" id="SSF52343">
    <property type="entry name" value="Ferredoxin reductase-like, C-terminal NADP-linked domain"/>
    <property type="match status" value="1"/>
</dbReference>
<dbReference type="EMBL" id="CP032412">
    <property type="protein sequence ID" value="AYB44093.1"/>
    <property type="molecule type" value="Genomic_DNA"/>
</dbReference>
<dbReference type="GO" id="GO:0051537">
    <property type="term" value="F:2 iron, 2 sulfur cluster binding"/>
    <property type="evidence" value="ECO:0007669"/>
    <property type="project" value="UniProtKB-KW"/>
</dbReference>
<feature type="domain" description="FAD-binding FR-type" evidence="9">
    <location>
        <begin position="11"/>
        <end position="112"/>
    </location>
</feature>
<dbReference type="InterPro" id="IPR039261">
    <property type="entry name" value="FNR_nucleotide-bd"/>
</dbReference>
<dbReference type="GO" id="GO:0046872">
    <property type="term" value="F:metal ion binding"/>
    <property type="evidence" value="ECO:0007669"/>
    <property type="project" value="UniProtKB-KW"/>
</dbReference>
<evidence type="ECO:0000256" key="7">
    <source>
        <dbReference type="ARBA" id="ARBA00023004"/>
    </source>
</evidence>
<evidence type="ECO:0000256" key="2">
    <source>
        <dbReference type="ARBA" id="ARBA00022630"/>
    </source>
</evidence>
<keyword evidence="5" id="KW-0274">FAD</keyword>
<organism evidence="10 11">
    <name type="scientific">Paenibacillus lautus</name>
    <name type="common">Bacillus lautus</name>
    <dbReference type="NCBI Taxonomy" id="1401"/>
    <lineage>
        <taxon>Bacteria</taxon>
        <taxon>Bacillati</taxon>
        <taxon>Bacillota</taxon>
        <taxon>Bacilli</taxon>
        <taxon>Bacillales</taxon>
        <taxon>Paenibacillaceae</taxon>
        <taxon>Paenibacillus</taxon>
    </lineage>
</organism>
<dbReference type="Pfam" id="PF00175">
    <property type="entry name" value="NAD_binding_1"/>
    <property type="match status" value="1"/>
</dbReference>
<dbReference type="PANTHER" id="PTHR47354">
    <property type="entry name" value="NADH OXIDOREDUCTASE HCR"/>
    <property type="match status" value="1"/>
</dbReference>
<dbReference type="InterPro" id="IPR017927">
    <property type="entry name" value="FAD-bd_FR_type"/>
</dbReference>
<evidence type="ECO:0000256" key="3">
    <source>
        <dbReference type="ARBA" id="ARBA00022714"/>
    </source>
</evidence>
<evidence type="ECO:0000256" key="6">
    <source>
        <dbReference type="ARBA" id="ARBA00023002"/>
    </source>
</evidence>
<keyword evidence="3" id="KW-0001">2Fe-2S</keyword>
<keyword evidence="8" id="KW-0411">Iron-sulfur</keyword>
<evidence type="ECO:0000259" key="9">
    <source>
        <dbReference type="PROSITE" id="PS51384"/>
    </source>
</evidence>
<dbReference type="GO" id="GO:0050660">
    <property type="term" value="F:flavin adenine dinucleotide binding"/>
    <property type="evidence" value="ECO:0007669"/>
    <property type="project" value="TreeGrafter"/>
</dbReference>
<dbReference type="PANTHER" id="PTHR47354:SF8">
    <property type="entry name" value="1,2-PHENYLACETYL-COA EPOXIDASE, SUBUNIT E"/>
    <property type="match status" value="1"/>
</dbReference>
<gene>
    <name evidence="10" type="ORF">D5F53_12655</name>
</gene>
<dbReference type="RefSeq" id="WP_119847998.1">
    <property type="nucleotide sequence ID" value="NZ_CP032412.1"/>
</dbReference>
<dbReference type="PROSITE" id="PS51384">
    <property type="entry name" value="FAD_FR"/>
    <property type="match status" value="1"/>
</dbReference>
<evidence type="ECO:0000313" key="10">
    <source>
        <dbReference type="EMBL" id="AYB44093.1"/>
    </source>
</evidence>
<keyword evidence="2" id="KW-0285">Flavoprotein</keyword>
<dbReference type="CDD" id="cd00322">
    <property type="entry name" value="FNR_like"/>
    <property type="match status" value="1"/>
</dbReference>
<keyword evidence="11" id="KW-1185">Reference proteome</keyword>
<name>A0A385TKA9_PAELA</name>
<dbReference type="InterPro" id="IPR017938">
    <property type="entry name" value="Riboflavin_synthase-like_b-brl"/>
</dbReference>
<dbReference type="Gene3D" id="2.40.30.10">
    <property type="entry name" value="Translation factors"/>
    <property type="match status" value="1"/>
</dbReference>
<evidence type="ECO:0000256" key="1">
    <source>
        <dbReference type="ARBA" id="ARBA00001974"/>
    </source>
</evidence>
<evidence type="ECO:0000256" key="5">
    <source>
        <dbReference type="ARBA" id="ARBA00022827"/>
    </source>
</evidence>
<proteinExistence type="predicted"/>
<evidence type="ECO:0000313" key="11">
    <source>
        <dbReference type="Proteomes" id="UP000266552"/>
    </source>
</evidence>
<accession>A0A385TKA9</accession>
<dbReference type="GO" id="GO:0016491">
    <property type="term" value="F:oxidoreductase activity"/>
    <property type="evidence" value="ECO:0007669"/>
    <property type="project" value="UniProtKB-KW"/>
</dbReference>
<reference evidence="10 11" key="1">
    <citation type="submission" date="2018-09" db="EMBL/GenBank/DDBJ databases">
        <title>Genome Sequence of Paenibacillus lautus Strain E7593-69, Azo Dye-Degrading Bacteria, Isolated from Commercial Tattoo Inks.</title>
        <authorList>
            <person name="Nho S.W."/>
            <person name="Kim S.-J."/>
            <person name="Kweon O."/>
            <person name="Cerniglia C.E."/>
        </authorList>
    </citation>
    <scope>NUCLEOTIDE SEQUENCE [LARGE SCALE GENOMIC DNA]</scope>
    <source>
        <strain evidence="10 11">E7593-69</strain>
    </source>
</reference>
<protein>
    <submittedName>
        <fullName evidence="10">FAD-dependent oxidoreductase</fullName>
    </submittedName>
</protein>
<keyword evidence="4" id="KW-0479">Metal-binding</keyword>
<dbReference type="Proteomes" id="UP000266552">
    <property type="component" value="Chromosome"/>
</dbReference>
<dbReference type="InterPro" id="IPR001433">
    <property type="entry name" value="OxRdtase_FAD/NAD-bd"/>
</dbReference>
<dbReference type="Gene3D" id="3.40.50.80">
    <property type="entry name" value="Nucleotide-binding domain of ferredoxin-NADP reductase (FNR) module"/>
    <property type="match status" value="1"/>
</dbReference>
<dbReference type="AlphaFoldDB" id="A0A385TKA9"/>
<dbReference type="SUPFAM" id="SSF63380">
    <property type="entry name" value="Riboflavin synthase domain-like"/>
    <property type="match status" value="1"/>
</dbReference>
<evidence type="ECO:0000256" key="8">
    <source>
        <dbReference type="ARBA" id="ARBA00023014"/>
    </source>
</evidence>
<evidence type="ECO:0000256" key="4">
    <source>
        <dbReference type="ARBA" id="ARBA00022723"/>
    </source>
</evidence>
<dbReference type="InterPro" id="IPR050415">
    <property type="entry name" value="MRET"/>
</dbReference>